<name>A0A9W6Z6F9_9STRA</name>
<sequence>VFRWTKADYKVLMSVCYGCSPSDYLGKGTKNKPVVDGGGEGGEQKGVGGEQKAVCDQQTADQPASWFWDSKVKDLYDYLTLHPP</sequence>
<feature type="non-terminal residue" evidence="1">
    <location>
        <position position="84"/>
    </location>
</feature>
<reference evidence="1" key="1">
    <citation type="submission" date="2022-07" db="EMBL/GenBank/DDBJ databases">
        <title>Genome analysis of Parmales, a sister group of diatoms, reveals the evolutionary specialization of diatoms from phago-mixotrophs to photoautotrophs.</title>
        <authorList>
            <person name="Ban H."/>
            <person name="Sato S."/>
            <person name="Yoshikawa S."/>
            <person name="Kazumasa Y."/>
            <person name="Nakamura Y."/>
            <person name="Ichinomiya M."/>
            <person name="Saitoh K."/>
            <person name="Sato N."/>
            <person name="Blanc-Mathieu R."/>
            <person name="Endo H."/>
            <person name="Kuwata A."/>
            <person name="Ogata H."/>
        </authorList>
    </citation>
    <scope>NUCLEOTIDE SEQUENCE</scope>
</reference>
<evidence type="ECO:0000313" key="1">
    <source>
        <dbReference type="EMBL" id="GMH46266.1"/>
    </source>
</evidence>
<proteinExistence type="predicted"/>
<accession>A0A9W6Z6F9</accession>
<keyword evidence="2" id="KW-1185">Reference proteome</keyword>
<organism evidence="1 2">
    <name type="scientific">Triparma retinervis</name>
    <dbReference type="NCBI Taxonomy" id="2557542"/>
    <lineage>
        <taxon>Eukaryota</taxon>
        <taxon>Sar</taxon>
        <taxon>Stramenopiles</taxon>
        <taxon>Ochrophyta</taxon>
        <taxon>Bolidophyceae</taxon>
        <taxon>Parmales</taxon>
        <taxon>Triparmaceae</taxon>
        <taxon>Triparma</taxon>
    </lineage>
</organism>
<protein>
    <submittedName>
        <fullName evidence="1">Uncharacterized protein</fullName>
    </submittedName>
</protein>
<gene>
    <name evidence="1" type="ORF">TrRE_jg1262</name>
</gene>
<dbReference type="EMBL" id="BRXZ01003012">
    <property type="protein sequence ID" value="GMH46266.1"/>
    <property type="molecule type" value="Genomic_DNA"/>
</dbReference>
<dbReference type="Proteomes" id="UP001165082">
    <property type="component" value="Unassembled WGS sequence"/>
</dbReference>
<feature type="non-terminal residue" evidence="1">
    <location>
        <position position="1"/>
    </location>
</feature>
<evidence type="ECO:0000313" key="2">
    <source>
        <dbReference type="Proteomes" id="UP001165082"/>
    </source>
</evidence>
<comment type="caution">
    <text evidence="1">The sequence shown here is derived from an EMBL/GenBank/DDBJ whole genome shotgun (WGS) entry which is preliminary data.</text>
</comment>
<dbReference type="AlphaFoldDB" id="A0A9W6Z6F9"/>